<sequence>MRCAGSLRNRSSDEVRHATEIAFIARLHRTIAFECGRNGHCAWRFVERACDRGPASDMSLAM</sequence>
<accession>A0ABR5T7L6</accession>
<protein>
    <submittedName>
        <fullName evidence="1">Uncharacterized protein</fullName>
    </submittedName>
</protein>
<dbReference type="Proteomes" id="UP000070255">
    <property type="component" value="Unassembled WGS sequence"/>
</dbReference>
<evidence type="ECO:0000313" key="1">
    <source>
        <dbReference type="EMBL" id="KWZ39031.1"/>
    </source>
</evidence>
<dbReference type="EMBL" id="LNJQ01000004">
    <property type="protein sequence ID" value="KWZ39031.1"/>
    <property type="molecule type" value="Genomic_DNA"/>
</dbReference>
<reference evidence="1 2" key="1">
    <citation type="submission" date="2015-11" db="EMBL/GenBank/DDBJ databases">
        <authorList>
            <person name="Sahl J."/>
            <person name="Wagner D."/>
            <person name="Keim P."/>
        </authorList>
    </citation>
    <scope>NUCLEOTIDE SEQUENCE [LARGE SCALE GENOMIC DNA]</scope>
    <source>
        <strain evidence="1 2">BDU18</strain>
    </source>
</reference>
<evidence type="ECO:0000313" key="2">
    <source>
        <dbReference type="Proteomes" id="UP000070255"/>
    </source>
</evidence>
<organism evidence="1 2">
    <name type="scientific">Burkholderia savannae</name>
    <dbReference type="NCBI Taxonomy" id="1637837"/>
    <lineage>
        <taxon>Bacteria</taxon>
        <taxon>Pseudomonadati</taxon>
        <taxon>Pseudomonadota</taxon>
        <taxon>Betaproteobacteria</taxon>
        <taxon>Burkholderiales</taxon>
        <taxon>Burkholderiaceae</taxon>
        <taxon>Burkholderia</taxon>
        <taxon>pseudomallei group</taxon>
    </lineage>
</organism>
<keyword evidence="2" id="KW-1185">Reference proteome</keyword>
<proteinExistence type="predicted"/>
<comment type="caution">
    <text evidence="1">The sequence shown here is derived from an EMBL/GenBank/DDBJ whole genome shotgun (WGS) entry which is preliminary data.</text>
</comment>
<gene>
    <name evidence="1" type="ORF">WS72_30140</name>
</gene>
<name>A0ABR5T7L6_9BURK</name>